<evidence type="ECO:0000313" key="2">
    <source>
        <dbReference type="Proteomes" id="UP001064933"/>
    </source>
</evidence>
<dbReference type="Proteomes" id="UP001064933">
    <property type="component" value="Chromosome"/>
</dbReference>
<gene>
    <name evidence="1" type="ORF">N4261_12585</name>
</gene>
<dbReference type="Pfam" id="PF13665">
    <property type="entry name" value="Tox-PAAR-like"/>
    <property type="match status" value="1"/>
</dbReference>
<evidence type="ECO:0000313" key="1">
    <source>
        <dbReference type="EMBL" id="UXH80656.1"/>
    </source>
</evidence>
<keyword evidence="2" id="KW-1185">Reference proteome</keyword>
<organism evidence="1 2">
    <name type="scientific">Roseateles amylovorans</name>
    <dbReference type="NCBI Taxonomy" id="2978473"/>
    <lineage>
        <taxon>Bacteria</taxon>
        <taxon>Pseudomonadati</taxon>
        <taxon>Pseudomonadota</taxon>
        <taxon>Betaproteobacteria</taxon>
        <taxon>Burkholderiales</taxon>
        <taxon>Sphaerotilaceae</taxon>
        <taxon>Roseateles</taxon>
    </lineage>
</organism>
<accession>A0ABY6B5I7</accession>
<name>A0ABY6B5I7_9BURK</name>
<dbReference type="RefSeq" id="WP_261760473.1">
    <property type="nucleotide sequence ID" value="NZ_CP104562.2"/>
</dbReference>
<reference evidence="1" key="1">
    <citation type="submission" date="2022-10" db="EMBL/GenBank/DDBJ databases">
        <title>Characterization and whole genome sequencing of a new Roseateles species, isolated from fresh water.</title>
        <authorList>
            <person name="Guliayeva D.Y."/>
            <person name="Akhremchuk A.E."/>
            <person name="Sikolenko M.A."/>
            <person name="Valentovich L.N."/>
            <person name="Sidarenka A.V."/>
        </authorList>
    </citation>
    <scope>NUCLEOTIDE SEQUENCE</scope>
    <source>
        <strain evidence="1">BIM B-1768</strain>
    </source>
</reference>
<protein>
    <submittedName>
        <fullName evidence="1">DUF4150 domain-containing protein</fullName>
    </submittedName>
</protein>
<proteinExistence type="predicted"/>
<sequence length="129" mass="13677">MSANVFANGREVSAEKDTTHISGAMPDVCLSPPGPPAGPIPIPYPNFAQASDTAKGARSVKIKGGQVGIKSESHYATCKGDEAATRSFGMNVIEHCIQGKTVSQAWSFNVKFEGKNAKRLLDLSTNNNR</sequence>
<dbReference type="EMBL" id="CP104562">
    <property type="protein sequence ID" value="UXH80656.1"/>
    <property type="molecule type" value="Genomic_DNA"/>
</dbReference>